<dbReference type="EMBL" id="AFYH01003885">
    <property type="status" value="NOT_ANNOTATED_CDS"/>
    <property type="molecule type" value="Genomic_DNA"/>
</dbReference>
<organism evidence="3 4">
    <name type="scientific">Latimeria chalumnae</name>
    <name type="common">Coelacanth</name>
    <dbReference type="NCBI Taxonomy" id="7897"/>
    <lineage>
        <taxon>Eukaryota</taxon>
        <taxon>Metazoa</taxon>
        <taxon>Chordata</taxon>
        <taxon>Craniata</taxon>
        <taxon>Vertebrata</taxon>
        <taxon>Euteleostomi</taxon>
        <taxon>Coelacanthiformes</taxon>
        <taxon>Coelacanthidae</taxon>
        <taxon>Latimeria</taxon>
    </lineage>
</organism>
<reference evidence="3" key="2">
    <citation type="submission" date="2025-08" db="UniProtKB">
        <authorList>
            <consortium name="Ensembl"/>
        </authorList>
    </citation>
    <scope>IDENTIFICATION</scope>
</reference>
<evidence type="ECO:0000256" key="1">
    <source>
        <dbReference type="ARBA" id="ARBA00007457"/>
    </source>
</evidence>
<reference evidence="3" key="3">
    <citation type="submission" date="2025-09" db="UniProtKB">
        <authorList>
            <consortium name="Ensembl"/>
        </authorList>
    </citation>
    <scope>IDENTIFICATION</scope>
</reference>
<dbReference type="GeneID" id="102350834"/>
<dbReference type="GO" id="GO:0009968">
    <property type="term" value="P:negative regulation of signal transduction"/>
    <property type="evidence" value="ECO:0007669"/>
    <property type="project" value="UniProtKB-KW"/>
</dbReference>
<dbReference type="HOGENOM" id="CLU_093021_0_0_1"/>
<gene>
    <name evidence="3" type="primary">ZGC:109913</name>
</gene>
<dbReference type="eggNOG" id="ENOG502RXQ0">
    <property type="taxonomic scope" value="Eukaryota"/>
</dbReference>
<comment type="similarity">
    <text evidence="1">Belongs to the RGS7BP/RGS9BP family.</text>
</comment>
<proteinExistence type="inferred from homology"/>
<dbReference type="GeneTree" id="ENSGT00940000153725"/>
<dbReference type="RefSeq" id="XP_005986756.1">
    <property type="nucleotide sequence ID" value="XM_005986694.3"/>
</dbReference>
<reference evidence="4" key="1">
    <citation type="submission" date="2011-08" db="EMBL/GenBank/DDBJ databases">
        <title>The draft genome of Latimeria chalumnae.</title>
        <authorList>
            <person name="Di Palma F."/>
            <person name="Alfoldi J."/>
            <person name="Johnson J."/>
            <person name="Berlin A."/>
            <person name="Gnerre S."/>
            <person name="Jaffe D."/>
            <person name="MacCallum I."/>
            <person name="Young S."/>
            <person name="Walker B.J."/>
            <person name="Lander E."/>
            <person name="Lindblad-Toh K."/>
        </authorList>
    </citation>
    <scope>NUCLEOTIDE SEQUENCE [LARGE SCALE GENOMIC DNA]</scope>
    <source>
        <strain evidence="4">Wild caught</strain>
    </source>
</reference>
<dbReference type="RefSeq" id="XP_005986757.1">
    <property type="nucleotide sequence ID" value="XM_005986695.3"/>
</dbReference>
<evidence type="ECO:0000256" key="2">
    <source>
        <dbReference type="ARBA" id="ARBA00022700"/>
    </source>
</evidence>
<dbReference type="OrthoDB" id="6358515at2759"/>
<name>H3BH76_LATCH</name>
<dbReference type="InParanoid" id="H3BH76"/>
<dbReference type="KEGG" id="lcm:102350834"/>
<dbReference type="Proteomes" id="UP000008672">
    <property type="component" value="Unassembled WGS sequence"/>
</dbReference>
<keyword evidence="4" id="KW-1185">Reference proteome</keyword>
<dbReference type="InterPro" id="IPR026512">
    <property type="entry name" value="RGS7BP/RGS9BP"/>
</dbReference>
<accession>H3BH76</accession>
<evidence type="ECO:0000313" key="3">
    <source>
        <dbReference type="Ensembl" id="ENSLACP00000021247.1"/>
    </source>
</evidence>
<dbReference type="Bgee" id="ENSLACG00000018668">
    <property type="expression patterns" value="Expressed in chordate pharynx and 3 other cell types or tissues"/>
</dbReference>
<dbReference type="RefSeq" id="XP_005986755.1">
    <property type="nucleotide sequence ID" value="XM_005986693.3"/>
</dbReference>
<dbReference type="PANTHER" id="PTHR21029">
    <property type="entry name" value="R-SEVEN BINDING PROTEIN (R7BP) HOMOLOG"/>
    <property type="match status" value="1"/>
</dbReference>
<dbReference type="RefSeq" id="XP_005986759.1">
    <property type="nucleotide sequence ID" value="XM_005986697.3"/>
</dbReference>
<evidence type="ECO:0000313" key="4">
    <source>
        <dbReference type="Proteomes" id="UP000008672"/>
    </source>
</evidence>
<sequence length="234" mass="26112">MPLLRSRSVDDAQNIGELVKETKKAQALLSKILSCFRHLVLCIGGTSDSAKLREELEVTRKKAYILSTGLKSKLTMLLANKNLGSEHQSELERMWVLFLSCMEQFQQDLGKVLHFSQMFPLNVRGKHLVNTGMTGKTSGIAARVLNVQINSEVAENADSLDLKQHIDFIGKTLQEMELKANIPIWSVEANEEAWAEVTSAVALEDASSNDVLTMDESTNRHCCYRGCWLICVIS</sequence>
<dbReference type="AlphaFoldDB" id="H3BH76"/>
<keyword evidence="2" id="KW-0734">Signal transduction inhibitor</keyword>
<dbReference type="Ensembl" id="ENSLACT00000021388.1">
    <property type="protein sequence ID" value="ENSLACP00000021247.1"/>
    <property type="gene ID" value="ENSLACG00000018668.1"/>
</dbReference>
<protein>
    <submittedName>
        <fullName evidence="3">Zgc:109913</fullName>
    </submittedName>
</protein>